<evidence type="ECO:0000313" key="1">
    <source>
        <dbReference type="EMBL" id="KAL3795089.1"/>
    </source>
</evidence>
<evidence type="ECO:0000313" key="2">
    <source>
        <dbReference type="Proteomes" id="UP001530400"/>
    </source>
</evidence>
<protein>
    <submittedName>
        <fullName evidence="1">Uncharacterized protein</fullName>
    </submittedName>
</protein>
<dbReference type="AlphaFoldDB" id="A0ABD3Q5F1"/>
<accession>A0ABD3Q5F1</accession>
<comment type="caution">
    <text evidence="1">The sequence shown here is derived from an EMBL/GenBank/DDBJ whole genome shotgun (WGS) entry which is preliminary data.</text>
</comment>
<name>A0ABD3Q5F1_9STRA</name>
<organism evidence="1 2">
    <name type="scientific">Cyclotella atomus</name>
    <dbReference type="NCBI Taxonomy" id="382360"/>
    <lineage>
        <taxon>Eukaryota</taxon>
        <taxon>Sar</taxon>
        <taxon>Stramenopiles</taxon>
        <taxon>Ochrophyta</taxon>
        <taxon>Bacillariophyta</taxon>
        <taxon>Coscinodiscophyceae</taxon>
        <taxon>Thalassiosirophycidae</taxon>
        <taxon>Stephanodiscales</taxon>
        <taxon>Stephanodiscaceae</taxon>
        <taxon>Cyclotella</taxon>
    </lineage>
</organism>
<dbReference type="Proteomes" id="UP001530400">
    <property type="component" value="Unassembled WGS sequence"/>
</dbReference>
<keyword evidence="2" id="KW-1185">Reference proteome</keyword>
<proteinExistence type="predicted"/>
<reference evidence="1 2" key="1">
    <citation type="submission" date="2024-10" db="EMBL/GenBank/DDBJ databases">
        <title>Updated reference genomes for cyclostephanoid diatoms.</title>
        <authorList>
            <person name="Roberts W.R."/>
            <person name="Alverson A.J."/>
        </authorList>
    </citation>
    <scope>NUCLEOTIDE SEQUENCE [LARGE SCALE GENOMIC DNA]</scope>
    <source>
        <strain evidence="1 2">AJA010-31</strain>
    </source>
</reference>
<gene>
    <name evidence="1" type="ORF">ACHAWO_009252</name>
</gene>
<sequence>MKNVLRAGHHIMHHAILCTYLHPTTYKSKTIIQFGAENEHWLYKCKQCYSNHPIISKTQQENVIKEVTTDNK</sequence>
<dbReference type="EMBL" id="JALLPJ020000334">
    <property type="protein sequence ID" value="KAL3795089.1"/>
    <property type="molecule type" value="Genomic_DNA"/>
</dbReference>